<feature type="repeat" description="WD" evidence="1">
    <location>
        <begin position="252"/>
        <end position="286"/>
    </location>
</feature>
<feature type="domain" description="WD repeat-containing protein 54 beta-propeller" evidence="2">
    <location>
        <begin position="24"/>
        <end position="331"/>
    </location>
</feature>
<organism evidence="3 4">
    <name type="scientific">Chrysochromulina tobinii</name>
    <dbReference type="NCBI Taxonomy" id="1460289"/>
    <lineage>
        <taxon>Eukaryota</taxon>
        <taxon>Haptista</taxon>
        <taxon>Haptophyta</taxon>
        <taxon>Prymnesiophyceae</taxon>
        <taxon>Prymnesiales</taxon>
        <taxon>Chrysochromulinaceae</taxon>
        <taxon>Chrysochromulina</taxon>
    </lineage>
</organism>
<evidence type="ECO:0000313" key="3">
    <source>
        <dbReference type="EMBL" id="KOO24999.1"/>
    </source>
</evidence>
<keyword evidence="4" id="KW-1185">Reference proteome</keyword>
<dbReference type="InterPro" id="IPR049546">
    <property type="entry name" value="WDR54_beta_prop"/>
</dbReference>
<reference evidence="4" key="1">
    <citation type="journal article" date="2015" name="PLoS Genet.">
        <title>Genome Sequence and Transcriptome Analyses of Chrysochromulina tobin: Metabolic Tools for Enhanced Algal Fitness in the Prominent Order Prymnesiales (Haptophyceae).</title>
        <authorList>
            <person name="Hovde B.T."/>
            <person name="Deodato C.R."/>
            <person name="Hunsperger H.M."/>
            <person name="Ryken S.A."/>
            <person name="Yost W."/>
            <person name="Jha R.K."/>
            <person name="Patterson J."/>
            <person name="Monnat R.J. Jr."/>
            <person name="Barlow S.B."/>
            <person name="Starkenburg S.R."/>
            <person name="Cattolico R.A."/>
        </authorList>
    </citation>
    <scope>NUCLEOTIDE SEQUENCE</scope>
    <source>
        <strain evidence="4">CCMP291</strain>
    </source>
</reference>
<keyword evidence="1" id="KW-0853">WD repeat</keyword>
<dbReference type="InterPro" id="IPR036322">
    <property type="entry name" value="WD40_repeat_dom_sf"/>
</dbReference>
<dbReference type="InterPro" id="IPR001680">
    <property type="entry name" value="WD40_rpt"/>
</dbReference>
<dbReference type="SUPFAM" id="SSF50978">
    <property type="entry name" value="WD40 repeat-like"/>
    <property type="match status" value="1"/>
</dbReference>
<dbReference type="Gene3D" id="2.130.10.10">
    <property type="entry name" value="YVTN repeat-like/Quinoprotein amine dehydrogenase"/>
    <property type="match status" value="1"/>
</dbReference>
<comment type="caution">
    <text evidence="3">The sequence shown here is derived from an EMBL/GenBank/DDBJ whole genome shotgun (WGS) entry which is preliminary data.</text>
</comment>
<gene>
    <name evidence="3" type="ORF">Ctob_006566</name>
</gene>
<dbReference type="Pfam" id="PF21031">
    <property type="entry name" value="WDR54"/>
    <property type="match status" value="1"/>
</dbReference>
<accession>A0A0M0JEJ7</accession>
<dbReference type="PROSITE" id="PS50082">
    <property type="entry name" value="WD_REPEATS_2"/>
    <property type="match status" value="1"/>
</dbReference>
<dbReference type="Proteomes" id="UP000037460">
    <property type="component" value="Unassembled WGS sequence"/>
</dbReference>
<protein>
    <submittedName>
        <fullName evidence="3">Wd repeat-containing protein 54-like protein</fullName>
    </submittedName>
</protein>
<evidence type="ECO:0000256" key="1">
    <source>
        <dbReference type="PROSITE-ProRule" id="PRU00221"/>
    </source>
</evidence>
<evidence type="ECO:0000313" key="4">
    <source>
        <dbReference type="Proteomes" id="UP000037460"/>
    </source>
</evidence>
<evidence type="ECO:0000259" key="2">
    <source>
        <dbReference type="Pfam" id="PF21031"/>
    </source>
</evidence>
<dbReference type="InterPro" id="IPR015943">
    <property type="entry name" value="WD40/YVTN_repeat-like_dom_sf"/>
</dbReference>
<name>A0A0M0JEJ7_9EUKA</name>
<dbReference type="AlphaFoldDB" id="A0A0M0JEJ7"/>
<dbReference type="SMART" id="SM00320">
    <property type="entry name" value="WD40"/>
    <property type="match status" value="2"/>
</dbReference>
<dbReference type="OrthoDB" id="756370at2759"/>
<dbReference type="EMBL" id="JWZX01003029">
    <property type="protein sequence ID" value="KOO24999.1"/>
    <property type="molecule type" value="Genomic_DNA"/>
</dbReference>
<proteinExistence type="predicted"/>
<sequence length="338" mass="35924">MKKATTAMVPMSCSNLFNNLASGRTHTGYVHHNSVCVIPDSAVTNGSTSATAGSLVINEPDGAQIQQIRWVQLNAGELLVVASMRSLQLYTPDGKRLLHVVTAGVPSGEPPATYRGIASCSTGQVEYVCGGCSTGAICIIPLSPGNGHTFVDPLLSPASTLEIVDITAGPAPPNDTNHALVCSADAQGDVHVHVLEADGTWSHSVTFPFMTSDETPALCTSLRLRGQRLYCAYSTGHVRIFDVMAGLLSVSVAAHARWINALEVHPCRDDLFVTASEDTTLGVWKLIEPEGKVVHVAHIPVQDWLLTGVSFAGGTERTHLAASAYDQALIQSWRCEKM</sequence>